<organism evidence="2 3">
    <name type="scientific">Nicotiana attenuata</name>
    <name type="common">Coyote tobacco</name>
    <dbReference type="NCBI Taxonomy" id="49451"/>
    <lineage>
        <taxon>Eukaryota</taxon>
        <taxon>Viridiplantae</taxon>
        <taxon>Streptophyta</taxon>
        <taxon>Embryophyta</taxon>
        <taxon>Tracheophyta</taxon>
        <taxon>Spermatophyta</taxon>
        <taxon>Magnoliopsida</taxon>
        <taxon>eudicotyledons</taxon>
        <taxon>Gunneridae</taxon>
        <taxon>Pentapetalae</taxon>
        <taxon>asterids</taxon>
        <taxon>lamiids</taxon>
        <taxon>Solanales</taxon>
        <taxon>Solanaceae</taxon>
        <taxon>Nicotianoideae</taxon>
        <taxon>Nicotianeae</taxon>
        <taxon>Nicotiana</taxon>
    </lineage>
</organism>
<dbReference type="KEGG" id="nau:109228341"/>
<name>A0A1J6IDG3_NICAT</name>
<dbReference type="OrthoDB" id="1262457at2759"/>
<feature type="chain" id="PRO_5013040684" evidence="1">
    <location>
        <begin position="26"/>
        <end position="134"/>
    </location>
</feature>
<evidence type="ECO:0000256" key="1">
    <source>
        <dbReference type="SAM" id="SignalP"/>
    </source>
</evidence>
<dbReference type="Gramene" id="OIT02650">
    <property type="protein sequence ID" value="OIT02650"/>
    <property type="gene ID" value="A4A49_14435"/>
</dbReference>
<protein>
    <submittedName>
        <fullName evidence="2">Uncharacterized protein</fullName>
    </submittedName>
</protein>
<keyword evidence="3" id="KW-1185">Reference proteome</keyword>
<evidence type="ECO:0000313" key="2">
    <source>
        <dbReference type="EMBL" id="OIT02650.1"/>
    </source>
</evidence>
<reference evidence="2" key="1">
    <citation type="submission" date="2016-11" db="EMBL/GenBank/DDBJ databases">
        <title>The genome of Nicotiana attenuata.</title>
        <authorList>
            <person name="Xu S."/>
            <person name="Brockmoeller T."/>
            <person name="Gaquerel E."/>
            <person name="Navarro A."/>
            <person name="Kuhl H."/>
            <person name="Gase K."/>
            <person name="Ling Z."/>
            <person name="Zhou W."/>
            <person name="Kreitzer C."/>
            <person name="Stanke M."/>
            <person name="Tang H."/>
            <person name="Lyons E."/>
            <person name="Pandey P."/>
            <person name="Pandey S.P."/>
            <person name="Timmermann B."/>
            <person name="Baldwin I.T."/>
        </authorList>
    </citation>
    <scope>NUCLEOTIDE SEQUENCE [LARGE SCALE GENOMIC DNA]</scope>
    <source>
        <strain evidence="2">UT</strain>
    </source>
</reference>
<evidence type="ECO:0000313" key="3">
    <source>
        <dbReference type="Proteomes" id="UP000187609"/>
    </source>
</evidence>
<comment type="caution">
    <text evidence="2">The sequence shown here is derived from an EMBL/GenBank/DDBJ whole genome shotgun (WGS) entry which is preliminary data.</text>
</comment>
<dbReference type="AlphaFoldDB" id="A0A1J6IDG3"/>
<dbReference type="EMBL" id="MJEQ01037188">
    <property type="protein sequence ID" value="OIT02650.1"/>
    <property type="molecule type" value="Genomic_DNA"/>
</dbReference>
<feature type="signal peptide" evidence="1">
    <location>
        <begin position="1"/>
        <end position="25"/>
    </location>
</feature>
<sequence>MAGKVEKVLAIVMLAMLLFSEHFMAANHEIKTTEDNSTISPFCLVKCLFGCRGLAPAKAAICAVQCLVKCAIQDEANIAETKGIIGETAYNQYDVGCALGYCSEFLLNYDEKRFNCCMEYCREGKMTCPVEAAP</sequence>
<gene>
    <name evidence="2" type="ORF">A4A49_14435</name>
</gene>
<proteinExistence type="predicted"/>
<dbReference type="OMA" id="CMEYCRE"/>
<accession>A0A1J6IDG3</accession>
<keyword evidence="1" id="KW-0732">Signal</keyword>
<dbReference type="Proteomes" id="UP000187609">
    <property type="component" value="Unassembled WGS sequence"/>
</dbReference>